<dbReference type="Proteomes" id="UP000183190">
    <property type="component" value="Unassembled WGS sequence"/>
</dbReference>
<dbReference type="AlphaFoldDB" id="A0A1H6LGW2"/>
<protein>
    <submittedName>
        <fullName evidence="1">Uncharacterized protein</fullName>
    </submittedName>
</protein>
<dbReference type="OrthoDB" id="1825854at2"/>
<evidence type="ECO:0000313" key="1">
    <source>
        <dbReference type="EMBL" id="SEH87690.1"/>
    </source>
</evidence>
<dbReference type="RefSeq" id="WP_074719115.1">
    <property type="nucleotide sequence ID" value="NZ_FNWV01000023.1"/>
</dbReference>
<sequence length="59" mass="6379">MNPITIIKKLPSGGPAGEIIKLVALFTATLLLDRVGEILEDSLNQKNTQSIDVKFEEVG</sequence>
<accession>A0A1H6LGW2</accession>
<proteinExistence type="predicted"/>
<name>A0A1H6LGW2_RUMFL</name>
<evidence type="ECO:0000313" key="2">
    <source>
        <dbReference type="Proteomes" id="UP000183190"/>
    </source>
</evidence>
<dbReference type="EMBL" id="FNWV01000023">
    <property type="protein sequence ID" value="SEH87690.1"/>
    <property type="molecule type" value="Genomic_DNA"/>
</dbReference>
<reference evidence="1 2" key="1">
    <citation type="submission" date="2016-10" db="EMBL/GenBank/DDBJ databases">
        <authorList>
            <person name="de Groot N.N."/>
        </authorList>
    </citation>
    <scope>NUCLEOTIDE SEQUENCE [LARGE SCALE GENOMIC DNA]</scope>
    <source>
        <strain evidence="1 2">YAD2003</strain>
    </source>
</reference>
<gene>
    <name evidence="1" type="ORF">SAMN02910265_03160</name>
</gene>
<organism evidence="1 2">
    <name type="scientific">Ruminococcus flavefaciens</name>
    <dbReference type="NCBI Taxonomy" id="1265"/>
    <lineage>
        <taxon>Bacteria</taxon>
        <taxon>Bacillati</taxon>
        <taxon>Bacillota</taxon>
        <taxon>Clostridia</taxon>
        <taxon>Eubacteriales</taxon>
        <taxon>Oscillospiraceae</taxon>
        <taxon>Ruminococcus</taxon>
    </lineage>
</organism>